<dbReference type="Pfam" id="PF11800">
    <property type="entry name" value="RP-C_C"/>
    <property type="match status" value="1"/>
</dbReference>
<reference evidence="3 4" key="1">
    <citation type="submission" date="2022-04" db="EMBL/GenBank/DDBJ databases">
        <title>Identification of a novel bacterium isolated from mangrove sediments.</title>
        <authorList>
            <person name="Pan X."/>
        </authorList>
    </citation>
    <scope>NUCLEOTIDE SEQUENCE [LARGE SCALE GENOMIC DNA]</scope>
    <source>
        <strain evidence="3 4">B2638</strain>
    </source>
</reference>
<dbReference type="Proteomes" id="UP001202281">
    <property type="component" value="Unassembled WGS sequence"/>
</dbReference>
<evidence type="ECO:0000259" key="2">
    <source>
        <dbReference type="Pfam" id="PF11800"/>
    </source>
</evidence>
<sequence>MVSVTQRHDGLCETIKGKRGLIELIRDIGRKGLGLNARQIRYLEISIDWCREGDFREGAICAHWQGVDTLAQELGCSVRQVWNIEMSLEDAGLIQRTFGRNGHRCGKRGGAKDILWAAGINLAPLLDPEMLLRLLELRKDLDEERAAQEILRGEIQLVRRQIRACGDEGAILRMDLILPGGRTSRLTDRGRLQELLEALQAVHAVIAAASGDAKISDGDAGIANASEISDAPYTLKRPSKNSCMGSAREKRAKVSPRQAMLLASTDYQTKVELLGGPSAANLVEASSQSCVELGIAPRAWGQLCDRLGREAAALTILVIDRNARLPQDDPYHVRKPGGCAFGIARRAKSGSVNLHGMLLAGLRMDLDRELPGSLSRDARSDDEGCFMKGLLSSVLKNFDLEVRP</sequence>
<dbReference type="InterPro" id="IPR005090">
    <property type="entry name" value="RepC_N"/>
</dbReference>
<dbReference type="Pfam" id="PF03428">
    <property type="entry name" value="RP-C"/>
    <property type="match status" value="1"/>
</dbReference>
<keyword evidence="4" id="KW-1185">Reference proteome</keyword>
<proteinExistence type="predicted"/>
<dbReference type="EMBL" id="JALHLG010000039">
    <property type="protein sequence ID" value="MCJ2188595.1"/>
    <property type="molecule type" value="Genomic_DNA"/>
</dbReference>
<dbReference type="RefSeq" id="WP_243923388.1">
    <property type="nucleotide sequence ID" value="NZ_JALHLG010000039.1"/>
</dbReference>
<evidence type="ECO:0000313" key="3">
    <source>
        <dbReference type="EMBL" id="MCJ2188595.1"/>
    </source>
</evidence>
<comment type="caution">
    <text evidence="3">The sequence shown here is derived from an EMBL/GenBank/DDBJ whole genome shotgun (WGS) entry which is preliminary data.</text>
</comment>
<evidence type="ECO:0000259" key="1">
    <source>
        <dbReference type="Pfam" id="PF03428"/>
    </source>
</evidence>
<organism evidence="3 4">
    <name type="scientific">Novosphingobium beihaiensis</name>
    <dbReference type="NCBI Taxonomy" id="2930389"/>
    <lineage>
        <taxon>Bacteria</taxon>
        <taxon>Pseudomonadati</taxon>
        <taxon>Pseudomonadota</taxon>
        <taxon>Alphaproteobacteria</taxon>
        <taxon>Sphingomonadales</taxon>
        <taxon>Sphingomonadaceae</taxon>
        <taxon>Novosphingobium</taxon>
    </lineage>
</organism>
<name>A0ABT0BUD6_9SPHN</name>
<accession>A0ABT0BUD6</accession>
<evidence type="ECO:0000313" key="4">
    <source>
        <dbReference type="Proteomes" id="UP001202281"/>
    </source>
</evidence>
<dbReference type="InterPro" id="IPR021760">
    <property type="entry name" value="RepC_C"/>
</dbReference>
<protein>
    <submittedName>
        <fullName evidence="3">Replication initiation protein RepC</fullName>
    </submittedName>
</protein>
<feature type="domain" description="Plasmid replication protein C C-terminal" evidence="2">
    <location>
        <begin position="278"/>
        <end position="363"/>
    </location>
</feature>
<feature type="domain" description="Plasmid replication protein C N-terminal" evidence="1">
    <location>
        <begin position="30"/>
        <end position="164"/>
    </location>
</feature>
<gene>
    <name evidence="3" type="primary">repC</name>
    <name evidence="3" type="ORF">MTR66_17460</name>
</gene>